<organism evidence="1 2">
    <name type="scientific">Myceligenerans xiligouense</name>
    <dbReference type="NCBI Taxonomy" id="253184"/>
    <lineage>
        <taxon>Bacteria</taxon>
        <taxon>Bacillati</taxon>
        <taxon>Actinomycetota</taxon>
        <taxon>Actinomycetes</taxon>
        <taxon>Micrococcales</taxon>
        <taxon>Promicromonosporaceae</taxon>
        <taxon>Myceligenerans</taxon>
    </lineage>
</organism>
<dbReference type="AlphaFoldDB" id="A0A3N4Z7Y9"/>
<accession>A0A3N4Z7Y9</accession>
<gene>
    <name evidence="1" type="ORF">EDD34_2070</name>
</gene>
<dbReference type="Proteomes" id="UP000280501">
    <property type="component" value="Unassembled WGS sequence"/>
</dbReference>
<dbReference type="OrthoDB" id="5110593at2"/>
<evidence type="ECO:0000313" key="2">
    <source>
        <dbReference type="Proteomes" id="UP000280501"/>
    </source>
</evidence>
<protein>
    <submittedName>
        <fullName evidence="1">Uncharacterized protein</fullName>
    </submittedName>
</protein>
<dbReference type="EMBL" id="RKQZ01000001">
    <property type="protein sequence ID" value="RPF21442.1"/>
    <property type="molecule type" value="Genomic_DNA"/>
</dbReference>
<keyword evidence="2" id="KW-1185">Reference proteome</keyword>
<dbReference type="RefSeq" id="WP_123814474.1">
    <property type="nucleotide sequence ID" value="NZ_RKQZ01000001.1"/>
</dbReference>
<evidence type="ECO:0000313" key="1">
    <source>
        <dbReference type="EMBL" id="RPF21442.1"/>
    </source>
</evidence>
<comment type="caution">
    <text evidence="1">The sequence shown here is derived from an EMBL/GenBank/DDBJ whole genome shotgun (WGS) entry which is preliminary data.</text>
</comment>
<name>A0A3N4Z7Y9_9MICO</name>
<reference evidence="1 2" key="1">
    <citation type="submission" date="2018-11" db="EMBL/GenBank/DDBJ databases">
        <title>Sequencing the genomes of 1000 actinobacteria strains.</title>
        <authorList>
            <person name="Klenk H.-P."/>
        </authorList>
    </citation>
    <scope>NUCLEOTIDE SEQUENCE [LARGE SCALE GENOMIC DNA]</scope>
    <source>
        <strain evidence="1 2">DSM 15700</strain>
    </source>
</reference>
<sequence length="65" mass="7687">MNVYEMPEREFFEQFAKRPGMWVGLPTWDRVIGWLQGYEAHAARHGGPDFDGFREWLLERSGGRD</sequence>
<proteinExistence type="predicted"/>